<feature type="domain" description="Rod shape-determining protein MreC beta-barrel core" evidence="7">
    <location>
        <begin position="120"/>
        <end position="269"/>
    </location>
</feature>
<dbReference type="PANTHER" id="PTHR34138:SF1">
    <property type="entry name" value="CELL SHAPE-DETERMINING PROTEIN MREC"/>
    <property type="match status" value="1"/>
</dbReference>
<keyword evidence="6" id="KW-0175">Coiled coil</keyword>
<comment type="caution">
    <text evidence="8">The sequence shown here is derived from an EMBL/GenBank/DDBJ whole genome shotgun (WGS) entry which is preliminary data.</text>
</comment>
<evidence type="ECO:0000313" key="8">
    <source>
        <dbReference type="EMBL" id="PCH12957.1"/>
    </source>
</evidence>
<evidence type="ECO:0000256" key="6">
    <source>
        <dbReference type="SAM" id="Coils"/>
    </source>
</evidence>
<dbReference type="AlphaFoldDB" id="A0A854WN23"/>
<dbReference type="InterPro" id="IPR007221">
    <property type="entry name" value="MreC"/>
</dbReference>
<evidence type="ECO:0000313" key="9">
    <source>
        <dbReference type="Proteomes" id="UP000217465"/>
    </source>
</evidence>
<protein>
    <recommendedName>
        <fullName evidence="2 5">Cell shape-determining protein MreC</fullName>
    </recommendedName>
    <alternativeName>
        <fullName evidence="4 5">Cell shape protein MreC</fullName>
    </alternativeName>
</protein>
<dbReference type="InterPro" id="IPR042177">
    <property type="entry name" value="Cell/Rod_1"/>
</dbReference>
<accession>A0A854WN23</accession>
<dbReference type="Gene3D" id="2.40.10.350">
    <property type="entry name" value="Rod shape-determining protein MreC, domain 2"/>
    <property type="match status" value="1"/>
</dbReference>
<dbReference type="PIRSF" id="PIRSF038471">
    <property type="entry name" value="MreC"/>
    <property type="match status" value="1"/>
</dbReference>
<dbReference type="InterPro" id="IPR055342">
    <property type="entry name" value="MreC_beta-barrel_core"/>
</dbReference>
<dbReference type="GO" id="GO:0005886">
    <property type="term" value="C:plasma membrane"/>
    <property type="evidence" value="ECO:0007669"/>
    <property type="project" value="TreeGrafter"/>
</dbReference>
<dbReference type="GO" id="GO:0008360">
    <property type="term" value="P:regulation of cell shape"/>
    <property type="evidence" value="ECO:0007669"/>
    <property type="project" value="UniProtKB-KW"/>
</dbReference>
<dbReference type="Gene3D" id="2.40.10.340">
    <property type="entry name" value="Rod shape-determining protein MreC, domain 1"/>
    <property type="match status" value="1"/>
</dbReference>
<evidence type="ECO:0000256" key="5">
    <source>
        <dbReference type="PIRNR" id="PIRNR038471"/>
    </source>
</evidence>
<dbReference type="EMBL" id="NSGR01000006">
    <property type="protein sequence ID" value="PCH12957.1"/>
    <property type="molecule type" value="Genomic_DNA"/>
</dbReference>
<comment type="similarity">
    <text evidence="1 5">Belongs to the MreC family.</text>
</comment>
<evidence type="ECO:0000256" key="3">
    <source>
        <dbReference type="ARBA" id="ARBA00022960"/>
    </source>
</evidence>
<sequence length="273" mass="30517">MNKHKLSKFFFWMTTVSILLAILFLVFSSKVSPYVSSYTSSGLSKVDNIISIPFNKTKSSIGKVQHLFSTYKDNRSLKLKLENESTNVEQLKSLKRKNASLRALLNLETNASFKKVSEILVRNPYSWSDSLIIKGGKQDGINNSMTVVNGKYLIGSISNISDDSSHVNLLTSGKNFNLPIKIVGKKETIFGNLKTYNKETKLMVASEFNSNVTITKGDKVYTSGLDGVTVPDISIGKVKNEMKANDKLDRRIYISLGANFKQIDYLYVLGRDN</sequence>
<evidence type="ECO:0000256" key="4">
    <source>
        <dbReference type="ARBA" id="ARBA00032089"/>
    </source>
</evidence>
<proteinExistence type="inferred from homology"/>
<name>A0A854WN23_9STRE</name>
<dbReference type="Pfam" id="PF04085">
    <property type="entry name" value="MreC"/>
    <property type="match status" value="1"/>
</dbReference>
<comment type="function">
    <text evidence="5">Involved in formation and maintenance of cell shape.</text>
</comment>
<dbReference type="Proteomes" id="UP000217465">
    <property type="component" value="Unassembled WGS sequence"/>
</dbReference>
<feature type="coiled-coil region" evidence="6">
    <location>
        <begin position="74"/>
        <end position="111"/>
    </location>
</feature>
<reference evidence="8 9" key="1">
    <citation type="submission" date="2016-06" db="EMBL/GenBank/DDBJ databases">
        <authorList>
            <person name="Haines A.N."/>
            <person name="Council K.R."/>
        </authorList>
    </citation>
    <scope>NUCLEOTIDE SEQUENCE [LARGE SCALE GENOMIC DNA]</scope>
    <source>
        <strain evidence="8 9">SP158-29</strain>
    </source>
</reference>
<evidence type="ECO:0000259" key="7">
    <source>
        <dbReference type="Pfam" id="PF04085"/>
    </source>
</evidence>
<dbReference type="PANTHER" id="PTHR34138">
    <property type="entry name" value="CELL SHAPE-DETERMINING PROTEIN MREC"/>
    <property type="match status" value="1"/>
</dbReference>
<dbReference type="InterPro" id="IPR042175">
    <property type="entry name" value="Cell/Rod_MreC_2"/>
</dbReference>
<dbReference type="RefSeq" id="WP_096633443.1">
    <property type="nucleotide sequence ID" value="NZ_NSGR01000006.1"/>
</dbReference>
<evidence type="ECO:0000256" key="1">
    <source>
        <dbReference type="ARBA" id="ARBA00009369"/>
    </source>
</evidence>
<keyword evidence="3 5" id="KW-0133">Cell shape</keyword>
<evidence type="ECO:0000256" key="2">
    <source>
        <dbReference type="ARBA" id="ARBA00013855"/>
    </source>
</evidence>
<organism evidence="8 9">
    <name type="scientific">Streptococcus parauberis</name>
    <dbReference type="NCBI Taxonomy" id="1348"/>
    <lineage>
        <taxon>Bacteria</taxon>
        <taxon>Bacillati</taxon>
        <taxon>Bacillota</taxon>
        <taxon>Bacilli</taxon>
        <taxon>Lactobacillales</taxon>
        <taxon>Streptococcaceae</taxon>
        <taxon>Streptococcus</taxon>
    </lineage>
</organism>
<gene>
    <name evidence="8" type="primary">mreC</name>
    <name evidence="8" type="ORF">A9Y57_00726</name>
</gene>